<evidence type="ECO:0000313" key="3">
    <source>
        <dbReference type="Proteomes" id="UP000807306"/>
    </source>
</evidence>
<name>A0A9P6JI44_9AGAR</name>
<evidence type="ECO:0000313" key="2">
    <source>
        <dbReference type="EMBL" id="KAF9521853.1"/>
    </source>
</evidence>
<proteinExistence type="predicted"/>
<reference evidence="2" key="1">
    <citation type="submission" date="2020-11" db="EMBL/GenBank/DDBJ databases">
        <authorList>
            <consortium name="DOE Joint Genome Institute"/>
            <person name="Ahrendt S."/>
            <person name="Riley R."/>
            <person name="Andreopoulos W."/>
            <person name="Labutti K."/>
            <person name="Pangilinan J."/>
            <person name="Ruiz-Duenas F.J."/>
            <person name="Barrasa J.M."/>
            <person name="Sanchez-Garcia M."/>
            <person name="Camarero S."/>
            <person name="Miyauchi S."/>
            <person name="Serrano A."/>
            <person name="Linde D."/>
            <person name="Babiker R."/>
            <person name="Drula E."/>
            <person name="Ayuso-Fernandez I."/>
            <person name="Pacheco R."/>
            <person name="Padilla G."/>
            <person name="Ferreira P."/>
            <person name="Barriuso J."/>
            <person name="Kellner H."/>
            <person name="Castanera R."/>
            <person name="Alfaro M."/>
            <person name="Ramirez L."/>
            <person name="Pisabarro A.G."/>
            <person name="Kuo A."/>
            <person name="Tritt A."/>
            <person name="Lipzen A."/>
            <person name="He G."/>
            <person name="Yan M."/>
            <person name="Ng V."/>
            <person name="Cullen D."/>
            <person name="Martin F."/>
            <person name="Rosso M.-N."/>
            <person name="Henrissat B."/>
            <person name="Hibbett D."/>
            <person name="Martinez A.T."/>
            <person name="Grigoriev I.V."/>
        </authorList>
    </citation>
    <scope>NUCLEOTIDE SEQUENCE</scope>
    <source>
        <strain evidence="2">CBS 506.95</strain>
    </source>
</reference>
<dbReference type="AlphaFoldDB" id="A0A9P6JI44"/>
<evidence type="ECO:0000256" key="1">
    <source>
        <dbReference type="SAM" id="MobiDB-lite"/>
    </source>
</evidence>
<organism evidence="2 3">
    <name type="scientific">Crepidotus variabilis</name>
    <dbReference type="NCBI Taxonomy" id="179855"/>
    <lineage>
        <taxon>Eukaryota</taxon>
        <taxon>Fungi</taxon>
        <taxon>Dikarya</taxon>
        <taxon>Basidiomycota</taxon>
        <taxon>Agaricomycotina</taxon>
        <taxon>Agaricomycetes</taxon>
        <taxon>Agaricomycetidae</taxon>
        <taxon>Agaricales</taxon>
        <taxon>Agaricineae</taxon>
        <taxon>Crepidotaceae</taxon>
        <taxon>Crepidotus</taxon>
    </lineage>
</organism>
<dbReference type="Proteomes" id="UP000807306">
    <property type="component" value="Unassembled WGS sequence"/>
</dbReference>
<keyword evidence="3" id="KW-1185">Reference proteome</keyword>
<gene>
    <name evidence="2" type="ORF">CPB83DRAFT_921322</name>
</gene>
<comment type="caution">
    <text evidence="2">The sequence shown here is derived from an EMBL/GenBank/DDBJ whole genome shotgun (WGS) entry which is preliminary data.</text>
</comment>
<sequence length="632" mass="71464">MTSQQKLKISGVPIFNGKDYKNYSKKIMQVLQINKLARIVLGDKTLPALLTAAQGGATVADAEARNRERDKWYDDNVQAIGLLSKTCTNSVSSRWFNAGPPVVPMSFAQIWTHLGATYAQKDMISVAEDLSALFNLTFNERDPAPQIAKFRYHYEHIHGNVHVAITDKLAAFMVLDRFPSKFSDKRVFILSTNLIANAGFTLDYVLDQLQQAYNASQVQIIVNSRTSTRTLDVKDDHADKLSAVKHAPQNPPRFAPQKSFPPRQNPSGDSSRGSFKKRNRRPYSQKQKQEYAAAKAQNSTEHSETINMIVEDFDLTPVVSPEDDYTMINLTTYPDDNVITLHLVATPETNPAPSAARFLPLRSCIADLSPRGIMYHYDHLAPTPPASPSVYPSFNAGKSLLERMAVPISMESLRSAKLSSISHGFSDNADISPLIFTEPDQLPELFNPEEGMTLDEPYSAPTPEYIPTEALTSSSNPASDEPLSGELQEDEKVPLEARHGRHVDGYAYNYLLDNWSINTRSKEDALLELKYSTKEEWKIKSLNIKDLDYFITYDSNDDDSEPDDDGDVMDYCQDYRERQIAEVVMHIIKRRFYNADVNYHIPDKKLKIKEIMEYIADQVTTRQILYQIQIRD</sequence>
<feature type="region of interest" description="Disordered" evidence="1">
    <location>
        <begin position="243"/>
        <end position="289"/>
    </location>
</feature>
<feature type="region of interest" description="Disordered" evidence="1">
    <location>
        <begin position="458"/>
        <end position="486"/>
    </location>
</feature>
<accession>A0A9P6JI44</accession>
<dbReference type="EMBL" id="MU157981">
    <property type="protein sequence ID" value="KAF9521853.1"/>
    <property type="molecule type" value="Genomic_DNA"/>
</dbReference>
<protein>
    <submittedName>
        <fullName evidence="2">Uncharacterized protein</fullName>
    </submittedName>
</protein>
<feature type="compositionally biased region" description="Basic residues" evidence="1">
    <location>
        <begin position="274"/>
        <end position="283"/>
    </location>
</feature>